<evidence type="ECO:0000313" key="2">
    <source>
        <dbReference type="EMBL" id="MFC6039720.1"/>
    </source>
</evidence>
<organism evidence="2 3">
    <name type="scientific">Paenisporosarcina macmurdoensis</name>
    <dbReference type="NCBI Taxonomy" id="212659"/>
    <lineage>
        <taxon>Bacteria</taxon>
        <taxon>Bacillati</taxon>
        <taxon>Bacillota</taxon>
        <taxon>Bacilli</taxon>
        <taxon>Bacillales</taxon>
        <taxon>Caryophanaceae</taxon>
        <taxon>Paenisporosarcina</taxon>
    </lineage>
</organism>
<dbReference type="Proteomes" id="UP001596170">
    <property type="component" value="Unassembled WGS sequence"/>
</dbReference>
<comment type="caution">
    <text evidence="2">The sequence shown here is derived from an EMBL/GenBank/DDBJ whole genome shotgun (WGS) entry which is preliminary data.</text>
</comment>
<sequence length="63" mass="7590">MRRGYNPYLLPPWLRKTRFYCKNIILPITVFELIRCIFIPTTFDFLLLCLLIGILVLFQKDII</sequence>
<feature type="transmembrane region" description="Helical" evidence="1">
    <location>
        <begin position="37"/>
        <end position="58"/>
    </location>
</feature>
<evidence type="ECO:0000313" key="3">
    <source>
        <dbReference type="Proteomes" id="UP001596170"/>
    </source>
</evidence>
<evidence type="ECO:0000256" key="1">
    <source>
        <dbReference type="SAM" id="Phobius"/>
    </source>
</evidence>
<proteinExistence type="predicted"/>
<keyword evidence="3" id="KW-1185">Reference proteome</keyword>
<name>A0ABW1L846_9BACL</name>
<accession>A0ABW1L846</accession>
<dbReference type="EMBL" id="JBHSRI010000018">
    <property type="protein sequence ID" value="MFC6039720.1"/>
    <property type="molecule type" value="Genomic_DNA"/>
</dbReference>
<reference evidence="3" key="1">
    <citation type="journal article" date="2019" name="Int. J. Syst. Evol. Microbiol.">
        <title>The Global Catalogue of Microorganisms (GCM) 10K type strain sequencing project: providing services to taxonomists for standard genome sequencing and annotation.</title>
        <authorList>
            <consortium name="The Broad Institute Genomics Platform"/>
            <consortium name="The Broad Institute Genome Sequencing Center for Infectious Disease"/>
            <person name="Wu L."/>
            <person name="Ma J."/>
        </authorList>
    </citation>
    <scope>NUCLEOTIDE SEQUENCE [LARGE SCALE GENOMIC DNA]</scope>
    <source>
        <strain evidence="3">CCUG 54527</strain>
    </source>
</reference>
<keyword evidence="1" id="KW-0472">Membrane</keyword>
<dbReference type="RefSeq" id="WP_377733868.1">
    <property type="nucleotide sequence ID" value="NZ_JBHSRI010000018.1"/>
</dbReference>
<gene>
    <name evidence="2" type="ORF">ACFPYN_09845</name>
</gene>
<keyword evidence="1" id="KW-1133">Transmembrane helix</keyword>
<keyword evidence="1" id="KW-0812">Transmembrane</keyword>
<protein>
    <submittedName>
        <fullName evidence="2">Uncharacterized protein</fullName>
    </submittedName>
</protein>